<dbReference type="Proteomes" id="UP000653578">
    <property type="component" value="Unassembled WGS sequence"/>
</dbReference>
<evidence type="ECO:0000313" key="2">
    <source>
        <dbReference type="Proteomes" id="UP000653578"/>
    </source>
</evidence>
<reference evidence="1 2" key="1">
    <citation type="submission" date="2019-10" db="EMBL/GenBank/DDBJ databases">
        <title>Description of Paenibacillus humi sp. nov.</title>
        <authorList>
            <person name="Carlier A."/>
            <person name="Qi S."/>
        </authorList>
    </citation>
    <scope>NUCLEOTIDE SEQUENCE [LARGE SCALE GENOMIC DNA]</scope>
    <source>
        <strain evidence="1 2">LMG 31461</strain>
    </source>
</reference>
<name>A0ABX1XDP3_9BACL</name>
<comment type="caution">
    <text evidence="1">The sequence shown here is derived from an EMBL/GenBank/DDBJ whole genome shotgun (WGS) entry which is preliminary data.</text>
</comment>
<dbReference type="InterPro" id="IPR017853">
    <property type="entry name" value="GH"/>
</dbReference>
<evidence type="ECO:0000313" key="1">
    <source>
        <dbReference type="EMBL" id="NOU66554.1"/>
    </source>
</evidence>
<organism evidence="1 2">
    <name type="scientific">Paenibacillus plantarum</name>
    <dbReference type="NCBI Taxonomy" id="2654975"/>
    <lineage>
        <taxon>Bacteria</taxon>
        <taxon>Bacillati</taxon>
        <taxon>Bacillota</taxon>
        <taxon>Bacilli</taxon>
        <taxon>Bacillales</taxon>
        <taxon>Paenibacillaceae</taxon>
        <taxon>Paenibacillus</taxon>
    </lineage>
</organism>
<dbReference type="InterPro" id="IPR013785">
    <property type="entry name" value="Aldolase_TIM"/>
</dbReference>
<dbReference type="Gene3D" id="3.20.20.70">
    <property type="entry name" value="Aldolase class I"/>
    <property type="match status" value="1"/>
</dbReference>
<proteinExistence type="predicted"/>
<dbReference type="SUPFAM" id="SSF51445">
    <property type="entry name" value="(Trans)glycosidases"/>
    <property type="match status" value="1"/>
</dbReference>
<sequence>MEAAEDMMLKEWLDCYVRVEGTYLRVGNAKMERSWSFASGRPVNVSILDKNTEQEWLAAESDTPLFQIPGLSDEQQPNVIFISNFVENDYGVSQPYLQTNVDMHFEAKSSVQRLTLKIYPDAPFIRHEITVIQDRQVKSNHTPPDKEEYLAWTKEDFDVKSTLSTAALQLDTNNKQRHVVLADYCDHMVLRDLHCRWTSIQFLDQTDTNNNLVSRDTGLLFINEKRSLQGNLLFLTKTLHESGLLIIKEGPTPLGEFGNTRMEFQFRGNRLSLEGTGISEEDLQQTQETTSYGVTIGVYDGSILGGFDLLHRYHRNLRAHNSDRDSFMMSNTWGDRSRDGAISESFLIKELQAAAALGLNIMQIDDGWQKGVTSNSVDAATKANGGVWGDYYSGDGDFWEVHPDRFPGGLEPIVSLAKELRVALGLWYSPDSVHDFMNWEKDIANLLHLHRTYNIRAFKLDGIEIHSKLGEIRLLNLMRYVQKATNGQVDFNIDTTAQKRLGYFGQTQYGSIFLENRYSDWKNYYPHWTLRNLWMLAPYLPSSRLQMEFLNVNRNTDNYAEDPLAPDACGQVYAFAATAFSNPLAWMELTRLEEQQMDCLSRTIQALKPYHAEILAGQVLPIGEEPSGASWTGLQSICSPTHGYVLIFRELHESDSAAMKLWGVSGAVNVTELMRMDVKDEVLIPQSHLQMVWESTPQGEYVVTRPAPFTFVMYRYDKSSIS</sequence>
<protein>
    <recommendedName>
        <fullName evidence="3">Alpha-galactosidase</fullName>
    </recommendedName>
</protein>
<gene>
    <name evidence="1" type="ORF">GC096_21150</name>
</gene>
<evidence type="ECO:0008006" key="3">
    <source>
        <dbReference type="Google" id="ProtNLM"/>
    </source>
</evidence>
<accession>A0ABX1XDP3</accession>
<dbReference type="EMBL" id="WHNY01000063">
    <property type="protein sequence ID" value="NOU66554.1"/>
    <property type="molecule type" value="Genomic_DNA"/>
</dbReference>
<keyword evidence="2" id="KW-1185">Reference proteome</keyword>